<dbReference type="GO" id="GO:0030431">
    <property type="term" value="P:sleep"/>
    <property type="evidence" value="ECO:0007669"/>
    <property type="project" value="InterPro"/>
</dbReference>
<name>A0A1W0WEC1_HYPEX</name>
<reference evidence="6" key="1">
    <citation type="submission" date="2017-01" db="EMBL/GenBank/DDBJ databases">
        <title>Comparative genomics of anhydrobiosis in the tardigrade Hypsibius dujardini.</title>
        <authorList>
            <person name="Yoshida Y."/>
            <person name="Koutsovoulos G."/>
            <person name="Laetsch D."/>
            <person name="Stevens L."/>
            <person name="Kumar S."/>
            <person name="Horikawa D."/>
            <person name="Ishino K."/>
            <person name="Komine S."/>
            <person name="Tomita M."/>
            <person name="Blaxter M."/>
            <person name="Arakawa K."/>
        </authorList>
    </citation>
    <scope>NUCLEOTIDE SEQUENCE [LARGE SCALE GENOMIC DNA]</scope>
    <source>
        <strain evidence="6">Z151</strain>
    </source>
</reference>
<keyword evidence="1 4" id="KW-0732">Signal</keyword>
<keyword evidence="3" id="KW-1133">Transmembrane helix</keyword>
<feature type="transmembrane region" description="Helical" evidence="3">
    <location>
        <begin position="155"/>
        <end position="173"/>
    </location>
</feature>
<keyword evidence="6" id="KW-1185">Reference proteome</keyword>
<organism evidence="5 6">
    <name type="scientific">Hypsibius exemplaris</name>
    <name type="common">Freshwater tardigrade</name>
    <dbReference type="NCBI Taxonomy" id="2072580"/>
    <lineage>
        <taxon>Eukaryota</taxon>
        <taxon>Metazoa</taxon>
        <taxon>Ecdysozoa</taxon>
        <taxon>Tardigrada</taxon>
        <taxon>Eutardigrada</taxon>
        <taxon>Parachela</taxon>
        <taxon>Hypsibioidea</taxon>
        <taxon>Hypsibiidae</taxon>
        <taxon>Hypsibius</taxon>
    </lineage>
</organism>
<proteinExistence type="predicted"/>
<evidence type="ECO:0008006" key="7">
    <source>
        <dbReference type="Google" id="ProtNLM"/>
    </source>
</evidence>
<gene>
    <name evidence="5" type="ORF">BV898_12187</name>
</gene>
<dbReference type="InterPro" id="IPR050975">
    <property type="entry name" value="Sleep_regulator"/>
</dbReference>
<feature type="signal peptide" evidence="4">
    <location>
        <begin position="1"/>
        <end position="26"/>
    </location>
</feature>
<dbReference type="EMBL" id="MTYJ01000121">
    <property type="protein sequence ID" value="OQV13550.1"/>
    <property type="molecule type" value="Genomic_DNA"/>
</dbReference>
<dbReference type="GO" id="GO:0032222">
    <property type="term" value="P:regulation of synaptic transmission, cholinergic"/>
    <property type="evidence" value="ECO:0007669"/>
    <property type="project" value="InterPro"/>
</dbReference>
<dbReference type="AlphaFoldDB" id="A0A1W0WEC1"/>
<keyword evidence="2" id="KW-0325">Glycoprotein</keyword>
<accession>A0A1W0WEC1</accession>
<keyword evidence="3" id="KW-0812">Transmembrane</keyword>
<evidence type="ECO:0000313" key="5">
    <source>
        <dbReference type="EMBL" id="OQV13550.1"/>
    </source>
</evidence>
<sequence length="174" mass="17930">MGMTKLRTDTLFLVIALILEASVASALQCYECGQSNGPPCPDSNPPSNNAAVRQIPCSASCITFTTVWPSGRTLQRGCDYVISQDHCTGQPTGTGSNIGSCMCNTDLCNGPVTTSYPGGGGGGGGGGLLPLPDFLGHWLTSTMTPSTTSAATKHSHRSLIGSLFIVAFVFAIVL</sequence>
<protein>
    <recommendedName>
        <fullName evidence="7">Protein quiver</fullName>
    </recommendedName>
</protein>
<evidence type="ECO:0000256" key="3">
    <source>
        <dbReference type="SAM" id="Phobius"/>
    </source>
</evidence>
<dbReference type="InterPro" id="IPR031424">
    <property type="entry name" value="QVR-like"/>
</dbReference>
<dbReference type="Pfam" id="PF17064">
    <property type="entry name" value="QVR"/>
    <property type="match status" value="1"/>
</dbReference>
<evidence type="ECO:0000256" key="4">
    <source>
        <dbReference type="SAM" id="SignalP"/>
    </source>
</evidence>
<feature type="chain" id="PRO_5012258231" description="Protein quiver" evidence="4">
    <location>
        <begin position="27"/>
        <end position="174"/>
    </location>
</feature>
<dbReference type="PANTHER" id="PTHR33562:SF2">
    <property type="entry name" value="PROTEIN QUIVER"/>
    <property type="match status" value="1"/>
</dbReference>
<dbReference type="Proteomes" id="UP000192578">
    <property type="component" value="Unassembled WGS sequence"/>
</dbReference>
<keyword evidence="3" id="KW-0472">Membrane</keyword>
<evidence type="ECO:0000256" key="1">
    <source>
        <dbReference type="ARBA" id="ARBA00022729"/>
    </source>
</evidence>
<evidence type="ECO:0000313" key="6">
    <source>
        <dbReference type="Proteomes" id="UP000192578"/>
    </source>
</evidence>
<comment type="caution">
    <text evidence="5">The sequence shown here is derived from an EMBL/GenBank/DDBJ whole genome shotgun (WGS) entry which is preliminary data.</text>
</comment>
<evidence type="ECO:0000256" key="2">
    <source>
        <dbReference type="ARBA" id="ARBA00023180"/>
    </source>
</evidence>
<dbReference type="PANTHER" id="PTHR33562">
    <property type="entry name" value="ATILLA, ISOFORM B-RELATED-RELATED"/>
    <property type="match status" value="1"/>
</dbReference>